<dbReference type="EC" id="1.15.1.1" evidence="4"/>
<dbReference type="RefSeq" id="WP_183648318.1">
    <property type="nucleotide sequence ID" value="NZ_JACHWU010000001.1"/>
</dbReference>
<dbReference type="Pfam" id="PF00080">
    <property type="entry name" value="Sod_Cu"/>
    <property type="match status" value="1"/>
</dbReference>
<keyword evidence="2" id="KW-0732">Signal</keyword>
<keyword evidence="4" id="KW-0560">Oxidoreductase</keyword>
<sequence>MKRLPVALALTSAVALASAGTATGATTAADSAAAESAQSRGGVAFAHGTFAPYVDGATAATYDLEGVPAGARASVLSVSSDPVGTVTKFTVSGLQPNRHYGAHVHENPCGPTGDDAGPHFQHVQDPNPPSTDPEYANPDNEVWLDFTTTAHGSGFAASHVDWAYGDRRPGSVVIHEHHTSTEPGEAGEAGSRLACINVDF</sequence>
<dbReference type="AlphaFoldDB" id="A0A839RXW9"/>
<comment type="caution">
    <text evidence="4">The sequence shown here is derived from an EMBL/GenBank/DDBJ whole genome shotgun (WGS) entry which is preliminary data.</text>
</comment>
<dbReference type="EMBL" id="JACHWU010000001">
    <property type="protein sequence ID" value="MBB3049953.1"/>
    <property type="molecule type" value="Genomic_DNA"/>
</dbReference>
<evidence type="ECO:0000256" key="1">
    <source>
        <dbReference type="ARBA" id="ARBA00010457"/>
    </source>
</evidence>
<protein>
    <submittedName>
        <fullName evidence="4">Cu-Zn family superoxide dismutase</fullName>
        <ecNumber evidence="4">1.15.1.1</ecNumber>
    </submittedName>
</protein>
<evidence type="ECO:0000259" key="3">
    <source>
        <dbReference type="Pfam" id="PF00080"/>
    </source>
</evidence>
<evidence type="ECO:0000256" key="2">
    <source>
        <dbReference type="SAM" id="SignalP"/>
    </source>
</evidence>
<feature type="domain" description="Superoxide dismutase copper/zinc binding" evidence="3">
    <location>
        <begin position="85"/>
        <end position="195"/>
    </location>
</feature>
<name>A0A839RXW9_9PSEU</name>
<feature type="chain" id="PRO_5038977201" evidence="2">
    <location>
        <begin position="18"/>
        <end position="200"/>
    </location>
</feature>
<reference evidence="4 5" key="1">
    <citation type="submission" date="2020-08" db="EMBL/GenBank/DDBJ databases">
        <title>Genomic Encyclopedia of Type Strains, Phase III (KMG-III): the genomes of soil and plant-associated and newly described type strains.</title>
        <authorList>
            <person name="Whitman W."/>
        </authorList>
    </citation>
    <scope>NUCLEOTIDE SEQUENCE [LARGE SCALE GENOMIC DNA]</scope>
    <source>
        <strain evidence="4 5">CECT 8577</strain>
    </source>
</reference>
<proteinExistence type="inferred from homology"/>
<feature type="signal peptide" evidence="2">
    <location>
        <begin position="1"/>
        <end position="17"/>
    </location>
</feature>
<dbReference type="GO" id="GO:0004784">
    <property type="term" value="F:superoxide dismutase activity"/>
    <property type="evidence" value="ECO:0007669"/>
    <property type="project" value="UniProtKB-EC"/>
</dbReference>
<dbReference type="SUPFAM" id="SSF49329">
    <property type="entry name" value="Cu,Zn superoxide dismutase-like"/>
    <property type="match status" value="1"/>
</dbReference>
<accession>A0A839RXW9</accession>
<gene>
    <name evidence="4" type="ORF">FHS23_000948</name>
</gene>
<dbReference type="Proteomes" id="UP000550714">
    <property type="component" value="Unassembled WGS sequence"/>
</dbReference>
<dbReference type="InterPro" id="IPR001424">
    <property type="entry name" value="SOD_Cu_Zn_dom"/>
</dbReference>
<organism evidence="4 5">
    <name type="scientific">Prauserella isguenensis</name>
    <dbReference type="NCBI Taxonomy" id="1470180"/>
    <lineage>
        <taxon>Bacteria</taxon>
        <taxon>Bacillati</taxon>
        <taxon>Actinomycetota</taxon>
        <taxon>Actinomycetes</taxon>
        <taxon>Pseudonocardiales</taxon>
        <taxon>Pseudonocardiaceae</taxon>
        <taxon>Prauserella</taxon>
    </lineage>
</organism>
<dbReference type="Gene3D" id="2.60.40.200">
    <property type="entry name" value="Superoxide dismutase, copper/zinc binding domain"/>
    <property type="match status" value="1"/>
</dbReference>
<evidence type="ECO:0000313" key="4">
    <source>
        <dbReference type="EMBL" id="MBB3049953.1"/>
    </source>
</evidence>
<dbReference type="InterPro" id="IPR036423">
    <property type="entry name" value="SOD-like_Cu/Zn_dom_sf"/>
</dbReference>
<comment type="similarity">
    <text evidence="1">Belongs to the Cu-Zn superoxide dismutase family.</text>
</comment>
<evidence type="ECO:0000313" key="5">
    <source>
        <dbReference type="Proteomes" id="UP000550714"/>
    </source>
</evidence>
<keyword evidence="5" id="KW-1185">Reference proteome</keyword>
<dbReference type="GO" id="GO:0046872">
    <property type="term" value="F:metal ion binding"/>
    <property type="evidence" value="ECO:0007669"/>
    <property type="project" value="InterPro"/>
</dbReference>